<protein>
    <submittedName>
        <fullName evidence="1">Uncharacterized protein</fullName>
    </submittedName>
</protein>
<dbReference type="Proteomes" id="UP001628874">
    <property type="component" value="Unassembled WGS sequence"/>
</dbReference>
<evidence type="ECO:0000313" key="2">
    <source>
        <dbReference type="Proteomes" id="UP001628874"/>
    </source>
</evidence>
<sequence length="185" mass="21276">MQLTFVTAPLSMLICLDTHIPFPRPLVYATYRDKLTELVPYMSKIRQIKFKSSQEQDELLYLVHDWYGGANIPALARAFLSEDLLNWTEDSIWNNSEYTTTWHINTHVFTEAVRCTGKNQFFEDDKGTLIQSRGELIIDPQQIKGTPQQLTVAIARVIENSLGKQIAPNFQQMSVGVCNYLKENF</sequence>
<evidence type="ECO:0000313" key="1">
    <source>
        <dbReference type="EMBL" id="MFL9463823.1"/>
    </source>
</evidence>
<keyword evidence="2" id="KW-1185">Reference proteome</keyword>
<comment type="caution">
    <text evidence="1">The sequence shown here is derived from an EMBL/GenBank/DDBJ whole genome shotgun (WGS) entry which is preliminary data.</text>
</comment>
<accession>A0ABW8WSH4</accession>
<reference evidence="1 2" key="1">
    <citation type="submission" date="2024-07" db="EMBL/GenBank/DDBJ databases">
        <authorList>
            <person name="Tripathy S."/>
        </authorList>
    </citation>
    <scope>NUCLEOTIDE SEQUENCE [LARGE SCALE GENOMIC DNA]</scope>
    <source>
        <strain evidence="1 2">VB-61278_2</strain>
    </source>
</reference>
<proteinExistence type="predicted"/>
<name>A0ABW8WSH4_9CYAN</name>
<organism evidence="1 2">
    <name type="scientific">Scytonema tolypothrichoides VB-61278_2</name>
    <dbReference type="NCBI Taxonomy" id="3232314"/>
    <lineage>
        <taxon>Bacteria</taxon>
        <taxon>Bacillati</taxon>
        <taxon>Cyanobacteriota</taxon>
        <taxon>Cyanophyceae</taxon>
        <taxon>Nostocales</taxon>
        <taxon>Scytonemataceae</taxon>
        <taxon>Scytonema</taxon>
    </lineage>
</organism>
<dbReference type="EMBL" id="JBFQGM010000010">
    <property type="protein sequence ID" value="MFL9463823.1"/>
    <property type="molecule type" value="Genomic_DNA"/>
</dbReference>
<gene>
    <name evidence="1" type="ORF">AB0759_24750</name>
</gene>